<proteinExistence type="predicted"/>
<dbReference type="PANTHER" id="PTHR14614:SF109">
    <property type="entry name" value="RIBOSOMAL LYSINE N-METHYLTRANSFERASE 5"/>
    <property type="match status" value="1"/>
</dbReference>
<dbReference type="SUPFAM" id="SSF53335">
    <property type="entry name" value="S-adenosyl-L-methionine-dependent methyltransferases"/>
    <property type="match status" value="1"/>
</dbReference>
<dbReference type="AlphaFoldDB" id="V4APS1"/>
<dbReference type="Proteomes" id="UP000030746">
    <property type="component" value="Unassembled WGS sequence"/>
</dbReference>
<protein>
    <recommendedName>
        <fullName evidence="3">Methyltransferase small domain-containing protein</fullName>
    </recommendedName>
</protein>
<dbReference type="PANTHER" id="PTHR14614">
    <property type="entry name" value="HEPATOCELLULAR CARCINOMA-ASSOCIATED ANTIGEN"/>
    <property type="match status" value="1"/>
</dbReference>
<organism evidence="1 2">
    <name type="scientific">Lottia gigantea</name>
    <name type="common">Giant owl limpet</name>
    <dbReference type="NCBI Taxonomy" id="225164"/>
    <lineage>
        <taxon>Eukaryota</taxon>
        <taxon>Metazoa</taxon>
        <taxon>Spiralia</taxon>
        <taxon>Lophotrochozoa</taxon>
        <taxon>Mollusca</taxon>
        <taxon>Gastropoda</taxon>
        <taxon>Patellogastropoda</taxon>
        <taxon>Lottioidea</taxon>
        <taxon>Lottiidae</taxon>
        <taxon>Lottia</taxon>
    </lineage>
</organism>
<dbReference type="HOGENOM" id="CLU_055721_4_2_1"/>
<dbReference type="GO" id="GO:0005829">
    <property type="term" value="C:cytosol"/>
    <property type="evidence" value="ECO:0007669"/>
    <property type="project" value="TreeGrafter"/>
</dbReference>
<dbReference type="InterPro" id="IPR029063">
    <property type="entry name" value="SAM-dependent_MTases_sf"/>
</dbReference>
<dbReference type="OMA" id="LFWELCD"/>
<name>V4APS1_LOTGI</name>
<dbReference type="InterPro" id="IPR019410">
    <property type="entry name" value="Methyltransf_16"/>
</dbReference>
<evidence type="ECO:0000313" key="1">
    <source>
        <dbReference type="EMBL" id="ESO99207.1"/>
    </source>
</evidence>
<keyword evidence="2" id="KW-1185">Reference proteome</keyword>
<dbReference type="EMBL" id="KB201075">
    <property type="protein sequence ID" value="ESO99207.1"/>
    <property type="molecule type" value="Genomic_DNA"/>
</dbReference>
<dbReference type="Gene3D" id="3.40.50.150">
    <property type="entry name" value="Vaccinia Virus protein VP39"/>
    <property type="match status" value="1"/>
</dbReference>
<accession>V4APS1</accession>
<dbReference type="Pfam" id="PF10294">
    <property type="entry name" value="Methyltransf_16"/>
    <property type="match status" value="1"/>
</dbReference>
<dbReference type="RefSeq" id="XP_009050114.1">
    <property type="nucleotide sequence ID" value="XM_009051866.1"/>
</dbReference>
<dbReference type="GO" id="GO:0032991">
    <property type="term" value="C:protein-containing complex"/>
    <property type="evidence" value="ECO:0007669"/>
    <property type="project" value="TreeGrafter"/>
</dbReference>
<sequence>MESSCSSKIDSVKSCQKETKSNALAVVPFDDSTLFPHQKLERNFTFVGHSFTIKQNFGSLGVAAVVWDSAIVLGEYLEKNKEVIEGKYVLELGSGTGLTGMVAALLGGEVTVTERQETLQSLNLMVKNNMPKDKKDRIHVRELDWTKSLEEFQEHYDVILGADIIYIKETFDDLQRTLVHLANKDTIVLLSCKIRYDRDTDFLKVLEKDFSLKLVLHEKSRDIRIYSAVKQF</sequence>
<dbReference type="STRING" id="225164.V4APS1"/>
<reference evidence="1 2" key="1">
    <citation type="journal article" date="2013" name="Nature">
        <title>Insights into bilaterian evolution from three spiralian genomes.</title>
        <authorList>
            <person name="Simakov O."/>
            <person name="Marletaz F."/>
            <person name="Cho S.J."/>
            <person name="Edsinger-Gonzales E."/>
            <person name="Havlak P."/>
            <person name="Hellsten U."/>
            <person name="Kuo D.H."/>
            <person name="Larsson T."/>
            <person name="Lv J."/>
            <person name="Arendt D."/>
            <person name="Savage R."/>
            <person name="Osoegawa K."/>
            <person name="de Jong P."/>
            <person name="Grimwood J."/>
            <person name="Chapman J.A."/>
            <person name="Shapiro H."/>
            <person name="Aerts A."/>
            <person name="Otillar R.P."/>
            <person name="Terry A.Y."/>
            <person name="Boore J.L."/>
            <person name="Grigoriev I.V."/>
            <person name="Lindberg D.R."/>
            <person name="Seaver E.C."/>
            <person name="Weisblat D.A."/>
            <person name="Putnam N.H."/>
            <person name="Rokhsar D.S."/>
        </authorList>
    </citation>
    <scope>NUCLEOTIDE SEQUENCE [LARGE SCALE GENOMIC DNA]</scope>
</reference>
<dbReference type="GeneID" id="20234518"/>
<dbReference type="CDD" id="cd02440">
    <property type="entry name" value="AdoMet_MTases"/>
    <property type="match status" value="1"/>
</dbReference>
<dbReference type="KEGG" id="lgi:LOTGIDRAFT_141991"/>
<gene>
    <name evidence="1" type="ORF">LOTGIDRAFT_141991</name>
</gene>
<dbReference type="CTD" id="20234518"/>
<evidence type="ECO:0000313" key="2">
    <source>
        <dbReference type="Proteomes" id="UP000030746"/>
    </source>
</evidence>
<dbReference type="OrthoDB" id="413520at2759"/>
<evidence type="ECO:0008006" key="3">
    <source>
        <dbReference type="Google" id="ProtNLM"/>
    </source>
</evidence>